<dbReference type="Proteomes" id="UP000823630">
    <property type="component" value="Unassembled WGS sequence"/>
</dbReference>
<evidence type="ECO:0000313" key="3">
    <source>
        <dbReference type="Proteomes" id="UP000823630"/>
    </source>
</evidence>
<evidence type="ECO:0000259" key="1">
    <source>
        <dbReference type="Pfam" id="PF00814"/>
    </source>
</evidence>
<dbReference type="NCBIfam" id="TIGR03725">
    <property type="entry name" value="T6A_YeaZ"/>
    <property type="match status" value="1"/>
</dbReference>
<dbReference type="SUPFAM" id="SSF53067">
    <property type="entry name" value="Actin-like ATPase domain"/>
    <property type="match status" value="1"/>
</dbReference>
<proteinExistence type="predicted"/>
<organism evidence="2 3">
    <name type="scientific">Candidatus Enterousia avistercoris</name>
    <dbReference type="NCBI Taxonomy" id="2840788"/>
    <lineage>
        <taxon>Bacteria</taxon>
        <taxon>Pseudomonadati</taxon>
        <taxon>Pseudomonadota</taxon>
        <taxon>Alphaproteobacteria</taxon>
        <taxon>Candidatus Enterousia</taxon>
    </lineage>
</organism>
<dbReference type="InterPro" id="IPR022496">
    <property type="entry name" value="T6A_TsaB"/>
</dbReference>
<dbReference type="GO" id="GO:0002949">
    <property type="term" value="P:tRNA threonylcarbamoyladenosine modification"/>
    <property type="evidence" value="ECO:0007669"/>
    <property type="project" value="InterPro"/>
</dbReference>
<comment type="caution">
    <text evidence="2">The sequence shown here is derived from an EMBL/GenBank/DDBJ whole genome shotgun (WGS) entry which is preliminary data.</text>
</comment>
<dbReference type="InterPro" id="IPR000905">
    <property type="entry name" value="Gcp-like_dom"/>
</dbReference>
<dbReference type="AlphaFoldDB" id="A0A9D9DEC0"/>
<dbReference type="Pfam" id="PF00814">
    <property type="entry name" value="TsaD"/>
    <property type="match status" value="1"/>
</dbReference>
<gene>
    <name evidence="2" type="primary">tsaB</name>
    <name evidence="2" type="ORF">IAC69_00210</name>
</gene>
<name>A0A9D9DEC0_9PROT</name>
<dbReference type="EMBL" id="JADINC010000005">
    <property type="protein sequence ID" value="MBO8424888.1"/>
    <property type="molecule type" value="Genomic_DNA"/>
</dbReference>
<accession>A0A9D9DEC0</accession>
<reference evidence="2" key="2">
    <citation type="journal article" date="2021" name="PeerJ">
        <title>Extensive microbial diversity within the chicken gut microbiome revealed by metagenomics and culture.</title>
        <authorList>
            <person name="Gilroy R."/>
            <person name="Ravi A."/>
            <person name="Getino M."/>
            <person name="Pursley I."/>
            <person name="Horton D.L."/>
            <person name="Alikhan N.F."/>
            <person name="Baker D."/>
            <person name="Gharbi K."/>
            <person name="Hall N."/>
            <person name="Watson M."/>
            <person name="Adriaenssens E.M."/>
            <person name="Foster-Nyarko E."/>
            <person name="Jarju S."/>
            <person name="Secka A."/>
            <person name="Antonio M."/>
            <person name="Oren A."/>
            <person name="Chaudhuri R.R."/>
            <person name="La Ragione R."/>
            <person name="Hildebrand F."/>
            <person name="Pallen M.J."/>
        </authorList>
    </citation>
    <scope>NUCLEOTIDE SEQUENCE</scope>
    <source>
        <strain evidence="2">8207</strain>
    </source>
</reference>
<dbReference type="InterPro" id="IPR043129">
    <property type="entry name" value="ATPase_NBD"/>
</dbReference>
<feature type="domain" description="Gcp-like" evidence="1">
    <location>
        <begin position="29"/>
        <end position="115"/>
    </location>
</feature>
<evidence type="ECO:0000313" key="2">
    <source>
        <dbReference type="EMBL" id="MBO8424888.1"/>
    </source>
</evidence>
<dbReference type="Gene3D" id="3.30.420.40">
    <property type="match status" value="1"/>
</dbReference>
<reference evidence="2" key="1">
    <citation type="submission" date="2020-10" db="EMBL/GenBank/DDBJ databases">
        <authorList>
            <person name="Gilroy R."/>
        </authorList>
    </citation>
    <scope>NUCLEOTIDE SEQUENCE</scope>
    <source>
        <strain evidence="2">8207</strain>
    </source>
</reference>
<protein>
    <submittedName>
        <fullName evidence="2">tRNA (Adenosine(37)-N6)-threonylcarbamoyltransferase complex dimerization subunit type 1 TsaB</fullName>
    </submittedName>
</protein>
<sequence length="181" mass="19713">MILVINTSGAGLEFVLNDKYKHVDTEKQSVALPVETEKFLNECGAKWSDITAIGVIVGPGSFTGIRLGIAYAKGLAMGLNIPVVPINAFELYLHDAPDAFVAIDSGRGDFFVAADGLAPQTMDIDTLESRQMDWPRTVGHKPFNLNSAIPVIRKKLADGNTEPVVPMYLRPSYVEQNKHAE</sequence>